<proteinExistence type="predicted"/>
<comment type="caution">
    <text evidence="1">The sequence shown here is derived from an EMBL/GenBank/DDBJ whole genome shotgun (WGS) entry which is preliminary data.</text>
</comment>
<accession>A0A3L1Q1Z5</accession>
<dbReference type="Proteomes" id="UP000871786">
    <property type="component" value="Unassembled WGS sequence"/>
</dbReference>
<evidence type="ECO:0000313" key="1">
    <source>
        <dbReference type="EMBL" id="HBA4249225.1"/>
    </source>
</evidence>
<protein>
    <submittedName>
        <fullName evidence="1">Uncharacterized protein</fullName>
    </submittedName>
</protein>
<sequence length="411" mass="45527">MTTNICNRADISTKIIMLCIFILPSLMTVVAGATSFASGLVVSCVIAIAISILSGRCWFGLGGVTLFSAFLFLSCLFFVHFLLIGMYGDLRGQDLYRLATSIIIVSFFSFSALVISSRIKKVSDCSFNSAISFTAIALLINGIAGTLKIDFFNTGLAKPTLAFQEPSHFIICAIPFIIYYYKIMQSKIKRAILISVVLFYGAYVQNLTTILAVLFVMCISSRKTILAAICALIVVTLLYIIIPDENITYFTSRMNINDVNNISLLVLIQGWENAILTLHINPFGVGFQQFGIASEIGDATYTLRSIASQDLNVLDGGSTAPKIVGEFGVFGILFIIFYVFYIFSISRKLKRINDDKKLIFMYSCIMATFFDMFVRGAGYFTPTMFMGVVSVMYIAQNSIRNDFKKRAMLSI</sequence>
<reference evidence="1" key="1">
    <citation type="journal article" date="2018" name="Genome Biol.">
        <title>SKESA: strategic k-mer extension for scrupulous assemblies.</title>
        <authorList>
            <person name="Souvorov A."/>
            <person name="Agarwala R."/>
            <person name="Lipman D.J."/>
        </authorList>
    </citation>
    <scope>NUCLEOTIDE SEQUENCE</scope>
    <source>
        <strain evidence="1">ST-87-5</strain>
    </source>
</reference>
<dbReference type="AlphaFoldDB" id="A0A3L1Q1Z5"/>
<dbReference type="EMBL" id="DADRWU010000073">
    <property type="protein sequence ID" value="HBA4249225.1"/>
    <property type="molecule type" value="Genomic_DNA"/>
</dbReference>
<reference evidence="1" key="2">
    <citation type="submission" date="2021-03" db="EMBL/GenBank/DDBJ databases">
        <authorList>
            <consortium name="NCBI Pathogen Detection Project"/>
        </authorList>
    </citation>
    <scope>NUCLEOTIDE SEQUENCE</scope>
    <source>
        <strain evidence="1">ST-87-5</strain>
    </source>
</reference>
<name>A0A3L1Q1Z5_ECOLX</name>
<organism evidence="1">
    <name type="scientific">Escherichia coli</name>
    <dbReference type="NCBI Taxonomy" id="562"/>
    <lineage>
        <taxon>Bacteria</taxon>
        <taxon>Pseudomonadati</taxon>
        <taxon>Pseudomonadota</taxon>
        <taxon>Gammaproteobacteria</taxon>
        <taxon>Enterobacterales</taxon>
        <taxon>Enterobacteriaceae</taxon>
        <taxon>Escherichia</taxon>
    </lineage>
</organism>
<dbReference type="RefSeq" id="WP_032175475.1">
    <property type="nucleotide sequence ID" value="NZ_JARFTF010000070.1"/>
</dbReference>
<gene>
    <name evidence="1" type="ORF">J5U05_004463</name>
</gene>